<dbReference type="FunFam" id="1.25.40.10:FF:000325">
    <property type="entry name" value="Pentatricopeptide repeat-containing protein At4g14820"/>
    <property type="match status" value="1"/>
</dbReference>
<gene>
    <name evidence="5" type="primary">PCMP-H17_1</name>
    <name evidence="5" type="ORF">CK203_006177</name>
</gene>
<keyword evidence="2" id="KW-0677">Repeat</keyword>
<dbReference type="InterPro" id="IPR046849">
    <property type="entry name" value="E2_motif"/>
</dbReference>
<feature type="repeat" description="PPR" evidence="3">
    <location>
        <begin position="339"/>
        <end position="373"/>
    </location>
</feature>
<dbReference type="Pfam" id="PF01535">
    <property type="entry name" value="PPR"/>
    <property type="match status" value="4"/>
</dbReference>
<proteinExistence type="inferred from homology"/>
<dbReference type="PANTHER" id="PTHR47926:SF523">
    <property type="entry name" value="DYW DOMAIN-CONTAINING PROTEIN"/>
    <property type="match status" value="1"/>
</dbReference>
<sequence length="805" mass="89839">MVKFCTKTGLFILPKTSYHQLQTQSFIPFSVRQEQKILESRLVSVLHGCTHINQVKQVHAHIFRKGLEQCCFVLAKLLRTLTKLDVPMDPYPRLVFQQVEYPNPFLWTALIRGYALQGPFMESVLLYNSMRRQGIGPVSFTFTALLKACSAALDVNLGRQVHTQTILIGGFGSDLYVGNTLIDMYVKCGCLGCGHRVFDEMLDRDVISWTSLIVAYAKVGNMEAASELFDGLPMKDMVAWTAMVTGYAQNARPREALEVFERMQAAGVKTDEVTLVGVISACAQLGAAKYANWVRDVAEQSGFGPTSNVVVGSALIDMYAKCGSVEDAYKVFERMEERNVYSYSSMIVGFAMHGLAGAAMELFDEMLKTETKPNRVTFIGVLTACSHAGMVEQGQRLFAMMEECHGVAPSEDHYACMVDLLGRAGRLEEALNLVKMMPMNPHGGVWGALLGACRIHGNPDMAQIAASHLFELEPNGIGNYILLSNIYASAGRWDDVSKVRKLMRAKGLKKNPGCSWVEGKKGIIHEFFAGDMSHPKSREIKQALEDLLDRLKYLGYQPNLSSVAYDIIDEEKKRLLMSHSEKLALAFGLLTTNAGCTIRIVKNLRICEDCHSVMCGASQITGREIVVRDNMRFHHFRDGGCSCDKNEVIHVGGVENMEELAVGLGCGVGKLSTSFMGLPLGASFKSLRMWDVVEEIFRKNYLCGSDNISLRARGIRNLVALNKALLGKWSWRFAKEMEPIWKQVIINKFGLEGNETKMGGCQMLRRRVGSWVVEVLTFQDTLMIGRWERWSLCIGNFILWLLEEM</sequence>
<dbReference type="GO" id="GO:0003723">
    <property type="term" value="F:RNA binding"/>
    <property type="evidence" value="ECO:0007669"/>
    <property type="project" value="InterPro"/>
</dbReference>
<evidence type="ECO:0000313" key="5">
    <source>
        <dbReference type="EMBL" id="RVX16721.1"/>
    </source>
</evidence>
<dbReference type="Proteomes" id="UP000288805">
    <property type="component" value="Unassembled WGS sequence"/>
</dbReference>
<dbReference type="Pfam" id="PF20430">
    <property type="entry name" value="Eplus_motif"/>
    <property type="match status" value="1"/>
</dbReference>
<dbReference type="Gene3D" id="1.25.40.10">
    <property type="entry name" value="Tetratricopeptide repeat domain"/>
    <property type="match status" value="3"/>
</dbReference>
<dbReference type="Pfam" id="PF20431">
    <property type="entry name" value="E_motif"/>
    <property type="match status" value="1"/>
</dbReference>
<comment type="similarity">
    <text evidence="1">Belongs to the PPR family. PCMP-H subfamily.</text>
</comment>
<evidence type="ECO:0000256" key="2">
    <source>
        <dbReference type="ARBA" id="ARBA00022737"/>
    </source>
</evidence>
<dbReference type="InterPro" id="IPR046960">
    <property type="entry name" value="PPR_At4g14850-like_plant"/>
</dbReference>
<dbReference type="InterPro" id="IPR002885">
    <property type="entry name" value="PPR_rpt"/>
</dbReference>
<name>A0A438K690_VITVI</name>
<evidence type="ECO:0000259" key="4">
    <source>
        <dbReference type="Pfam" id="PF14432"/>
    </source>
</evidence>
<feature type="repeat" description="PPR" evidence="3">
    <location>
        <begin position="308"/>
        <end position="338"/>
    </location>
</feature>
<dbReference type="InterPro" id="IPR046848">
    <property type="entry name" value="E_motif"/>
</dbReference>
<reference evidence="5 6" key="1">
    <citation type="journal article" date="2018" name="PLoS Genet.">
        <title>Population sequencing reveals clonal diversity and ancestral inbreeding in the grapevine cultivar Chardonnay.</title>
        <authorList>
            <person name="Roach M.J."/>
            <person name="Johnson D.L."/>
            <person name="Bohlmann J."/>
            <person name="van Vuuren H.J."/>
            <person name="Jones S.J."/>
            <person name="Pretorius I.S."/>
            <person name="Schmidt S.A."/>
            <person name="Borneman A.R."/>
        </authorList>
    </citation>
    <scope>NUCLEOTIDE SEQUENCE [LARGE SCALE GENOMIC DNA]</scope>
    <source>
        <strain evidence="6">cv. Chardonnay</strain>
        <tissue evidence="5">Leaf</tissue>
    </source>
</reference>
<dbReference type="EMBL" id="QGNW01000015">
    <property type="protein sequence ID" value="RVX16721.1"/>
    <property type="molecule type" value="Genomic_DNA"/>
</dbReference>
<dbReference type="InterPro" id="IPR011990">
    <property type="entry name" value="TPR-like_helical_dom_sf"/>
</dbReference>
<feature type="repeat" description="PPR" evidence="3">
    <location>
        <begin position="236"/>
        <end position="270"/>
    </location>
</feature>
<evidence type="ECO:0000256" key="3">
    <source>
        <dbReference type="PROSITE-ProRule" id="PRU00708"/>
    </source>
</evidence>
<feature type="domain" description="DYW" evidence="4">
    <location>
        <begin position="555"/>
        <end position="645"/>
    </location>
</feature>
<evidence type="ECO:0000256" key="1">
    <source>
        <dbReference type="ARBA" id="ARBA00006643"/>
    </source>
</evidence>
<dbReference type="FunFam" id="1.25.40.10:FF:001027">
    <property type="entry name" value="Pentatricopeptide repeat-containing protein At5g44230"/>
    <property type="match status" value="1"/>
</dbReference>
<feature type="repeat" description="PPR" evidence="3">
    <location>
        <begin position="103"/>
        <end position="137"/>
    </location>
</feature>
<dbReference type="GO" id="GO:0008270">
    <property type="term" value="F:zinc ion binding"/>
    <property type="evidence" value="ECO:0007669"/>
    <property type="project" value="InterPro"/>
</dbReference>
<dbReference type="PROSITE" id="PS51375">
    <property type="entry name" value="PPR"/>
    <property type="match status" value="5"/>
</dbReference>
<protein>
    <submittedName>
        <fullName evidence="5">Pentatricopeptide repeat-containing protein</fullName>
    </submittedName>
</protein>
<feature type="repeat" description="PPR" evidence="3">
    <location>
        <begin position="205"/>
        <end position="235"/>
    </location>
</feature>
<dbReference type="AlphaFoldDB" id="A0A438K690"/>
<dbReference type="Pfam" id="PF13041">
    <property type="entry name" value="PPR_2"/>
    <property type="match status" value="2"/>
</dbReference>
<comment type="caution">
    <text evidence="5">The sequence shown here is derived from an EMBL/GenBank/DDBJ whole genome shotgun (WGS) entry which is preliminary data.</text>
</comment>
<dbReference type="FunFam" id="1.25.40.10:FF:001030">
    <property type="entry name" value="Pentatricopeptide repeat-containing protein At1g09190"/>
    <property type="match status" value="1"/>
</dbReference>
<evidence type="ECO:0000313" key="6">
    <source>
        <dbReference type="Proteomes" id="UP000288805"/>
    </source>
</evidence>
<dbReference type="PANTHER" id="PTHR47926">
    <property type="entry name" value="PENTATRICOPEPTIDE REPEAT-CONTAINING PROTEIN"/>
    <property type="match status" value="1"/>
</dbReference>
<dbReference type="InterPro" id="IPR032867">
    <property type="entry name" value="DYW_dom"/>
</dbReference>
<dbReference type="GO" id="GO:0009451">
    <property type="term" value="P:RNA modification"/>
    <property type="evidence" value="ECO:0007669"/>
    <property type="project" value="InterPro"/>
</dbReference>
<dbReference type="Pfam" id="PF14432">
    <property type="entry name" value="DYW_deaminase"/>
    <property type="match status" value="1"/>
</dbReference>
<organism evidence="5 6">
    <name type="scientific">Vitis vinifera</name>
    <name type="common">Grape</name>
    <dbReference type="NCBI Taxonomy" id="29760"/>
    <lineage>
        <taxon>Eukaryota</taxon>
        <taxon>Viridiplantae</taxon>
        <taxon>Streptophyta</taxon>
        <taxon>Embryophyta</taxon>
        <taxon>Tracheophyta</taxon>
        <taxon>Spermatophyta</taxon>
        <taxon>Magnoliopsida</taxon>
        <taxon>eudicotyledons</taxon>
        <taxon>Gunneridae</taxon>
        <taxon>Pentapetalae</taxon>
        <taxon>rosids</taxon>
        <taxon>Vitales</taxon>
        <taxon>Vitaceae</taxon>
        <taxon>Viteae</taxon>
        <taxon>Vitis</taxon>
    </lineage>
</organism>
<accession>A0A438K690</accession>
<dbReference type="NCBIfam" id="TIGR00756">
    <property type="entry name" value="PPR"/>
    <property type="match status" value="5"/>
</dbReference>